<name>A0A4Z2GUK4_9TELE</name>
<dbReference type="EMBL" id="SRLO01000415">
    <property type="protein sequence ID" value="TNN57031.1"/>
    <property type="molecule type" value="Genomic_DNA"/>
</dbReference>
<evidence type="ECO:0000313" key="1">
    <source>
        <dbReference type="EMBL" id="TNN57031.1"/>
    </source>
</evidence>
<keyword evidence="2" id="KW-1185">Reference proteome</keyword>
<proteinExistence type="predicted"/>
<dbReference type="Proteomes" id="UP000314294">
    <property type="component" value="Unassembled WGS sequence"/>
</dbReference>
<gene>
    <name evidence="1" type="ORF">EYF80_032752</name>
</gene>
<accession>A0A4Z2GUK4</accession>
<reference evidence="1 2" key="1">
    <citation type="submission" date="2019-03" db="EMBL/GenBank/DDBJ databases">
        <title>First draft genome of Liparis tanakae, snailfish: a comprehensive survey of snailfish specific genes.</title>
        <authorList>
            <person name="Kim W."/>
            <person name="Song I."/>
            <person name="Jeong J.-H."/>
            <person name="Kim D."/>
            <person name="Kim S."/>
            <person name="Ryu S."/>
            <person name="Song J.Y."/>
            <person name="Lee S.K."/>
        </authorList>
    </citation>
    <scope>NUCLEOTIDE SEQUENCE [LARGE SCALE GENOMIC DNA]</scope>
    <source>
        <tissue evidence="1">Muscle</tissue>
    </source>
</reference>
<organism evidence="1 2">
    <name type="scientific">Liparis tanakae</name>
    <name type="common">Tanaka's snailfish</name>
    <dbReference type="NCBI Taxonomy" id="230148"/>
    <lineage>
        <taxon>Eukaryota</taxon>
        <taxon>Metazoa</taxon>
        <taxon>Chordata</taxon>
        <taxon>Craniata</taxon>
        <taxon>Vertebrata</taxon>
        <taxon>Euteleostomi</taxon>
        <taxon>Actinopterygii</taxon>
        <taxon>Neopterygii</taxon>
        <taxon>Teleostei</taxon>
        <taxon>Neoteleostei</taxon>
        <taxon>Acanthomorphata</taxon>
        <taxon>Eupercaria</taxon>
        <taxon>Perciformes</taxon>
        <taxon>Cottioidei</taxon>
        <taxon>Cottales</taxon>
        <taxon>Liparidae</taxon>
        <taxon>Liparis</taxon>
    </lineage>
</organism>
<protein>
    <submittedName>
        <fullName evidence="1">Uncharacterized protein</fullName>
    </submittedName>
</protein>
<comment type="caution">
    <text evidence="1">The sequence shown here is derived from an EMBL/GenBank/DDBJ whole genome shotgun (WGS) entry which is preliminary data.</text>
</comment>
<evidence type="ECO:0000313" key="2">
    <source>
        <dbReference type="Proteomes" id="UP000314294"/>
    </source>
</evidence>
<dbReference type="AlphaFoldDB" id="A0A4Z2GUK4"/>
<sequence>MLKLLRDAVVVETSLTELTVRCKRLDDAASALTKEGGSWLGLLGRCTSMAAVVMTRAGGQSIHLLETVALFTPHVVDLHGRLTLGHQIQVLLGQKQLQIVEMKAEMHTSNIDERDKRTYCLLLADLGETVQLFIPHRLGLLILVELKLHLHLHLQHIG</sequence>